<evidence type="ECO:0000313" key="3">
    <source>
        <dbReference type="Proteomes" id="UP000261340"/>
    </source>
</evidence>
<evidence type="ECO:0000256" key="1">
    <source>
        <dbReference type="SAM" id="MobiDB-lite"/>
    </source>
</evidence>
<organism evidence="2 3">
    <name type="scientific">Amphilophus citrinellus</name>
    <name type="common">Midas cichlid</name>
    <name type="synonym">Cichlasoma citrinellum</name>
    <dbReference type="NCBI Taxonomy" id="61819"/>
    <lineage>
        <taxon>Eukaryota</taxon>
        <taxon>Metazoa</taxon>
        <taxon>Chordata</taxon>
        <taxon>Craniata</taxon>
        <taxon>Vertebrata</taxon>
        <taxon>Euteleostomi</taxon>
        <taxon>Actinopterygii</taxon>
        <taxon>Neopterygii</taxon>
        <taxon>Teleostei</taxon>
        <taxon>Neoteleostei</taxon>
        <taxon>Acanthomorphata</taxon>
        <taxon>Ovalentaria</taxon>
        <taxon>Cichlomorphae</taxon>
        <taxon>Cichliformes</taxon>
        <taxon>Cichlidae</taxon>
        <taxon>New World cichlids</taxon>
        <taxon>Cichlasomatinae</taxon>
        <taxon>Heroini</taxon>
        <taxon>Amphilophus</taxon>
    </lineage>
</organism>
<accession>A0A3Q0SMM7</accession>
<feature type="compositionally biased region" description="Low complexity" evidence="1">
    <location>
        <begin position="29"/>
        <end position="44"/>
    </location>
</feature>
<reference evidence="2" key="2">
    <citation type="submission" date="2025-09" db="UniProtKB">
        <authorList>
            <consortium name="Ensembl"/>
        </authorList>
    </citation>
    <scope>IDENTIFICATION</scope>
</reference>
<keyword evidence="3" id="KW-1185">Reference proteome</keyword>
<dbReference type="GeneTree" id="ENSGT00940000179479"/>
<dbReference type="Proteomes" id="UP000261340">
    <property type="component" value="Unplaced"/>
</dbReference>
<reference evidence="2" key="1">
    <citation type="submission" date="2025-08" db="UniProtKB">
        <authorList>
            <consortium name="Ensembl"/>
        </authorList>
    </citation>
    <scope>IDENTIFICATION</scope>
</reference>
<feature type="region of interest" description="Disordered" evidence="1">
    <location>
        <begin position="29"/>
        <end position="77"/>
    </location>
</feature>
<evidence type="ECO:0000313" key="2">
    <source>
        <dbReference type="Ensembl" id="ENSACIP00000024157.1"/>
    </source>
</evidence>
<name>A0A3Q0SMM7_AMPCI</name>
<dbReference type="Ensembl" id="ENSACIT00000024794.1">
    <property type="protein sequence ID" value="ENSACIP00000024157.1"/>
    <property type="gene ID" value="ENSACIG00000018758.1"/>
</dbReference>
<sequence>RLPSPPSTRSHRTLSLPLFVPRFLPSMQRSSSGSQFGAQQSALSMAPHPVPGVPVHHSSYQQAGHSYGQYGPPGIRW</sequence>
<protein>
    <submittedName>
        <fullName evidence="2">Uncharacterized protein</fullName>
    </submittedName>
</protein>
<dbReference type="AlphaFoldDB" id="A0A3Q0SMM7"/>
<proteinExistence type="predicted"/>